<sequence length="120" mass="13472">MTRFATPVIVALTMASPVFADDKEGPSLMEQGAKMFFQGLMEEMEPALKELEGMAEEMEPMLKDFAAEMGPALKEMFGKVEDWSLYHSPEMLPNGDIIIRRRTEEEVAEEQPETGGEIDL</sequence>
<keyword evidence="2" id="KW-1185">Reference proteome</keyword>
<evidence type="ECO:0008006" key="3">
    <source>
        <dbReference type="Google" id="ProtNLM"/>
    </source>
</evidence>
<proteinExistence type="predicted"/>
<name>A0A238JE60_9RHOB</name>
<gene>
    <name evidence="1" type="ORF">TRP8649_03099</name>
</gene>
<accession>A0A238JE60</accession>
<dbReference type="Proteomes" id="UP000225972">
    <property type="component" value="Unassembled WGS sequence"/>
</dbReference>
<organism evidence="1 2">
    <name type="scientific">Pelagimonas phthalicica</name>
    <dbReference type="NCBI Taxonomy" id="1037362"/>
    <lineage>
        <taxon>Bacteria</taxon>
        <taxon>Pseudomonadati</taxon>
        <taxon>Pseudomonadota</taxon>
        <taxon>Alphaproteobacteria</taxon>
        <taxon>Rhodobacterales</taxon>
        <taxon>Roseobacteraceae</taxon>
        <taxon>Pelagimonas</taxon>
    </lineage>
</organism>
<dbReference type="RefSeq" id="WP_099246696.1">
    <property type="nucleotide sequence ID" value="NZ_FXXP01000002.1"/>
</dbReference>
<protein>
    <recommendedName>
        <fullName evidence="3">AAA+ family ATPase</fullName>
    </recommendedName>
</protein>
<dbReference type="AlphaFoldDB" id="A0A238JE60"/>
<dbReference type="EMBL" id="FXXP01000002">
    <property type="protein sequence ID" value="SMX28971.1"/>
    <property type="molecule type" value="Genomic_DNA"/>
</dbReference>
<dbReference type="OrthoDB" id="7308154at2"/>
<evidence type="ECO:0000313" key="1">
    <source>
        <dbReference type="EMBL" id="SMX28971.1"/>
    </source>
</evidence>
<evidence type="ECO:0000313" key="2">
    <source>
        <dbReference type="Proteomes" id="UP000225972"/>
    </source>
</evidence>
<reference evidence="2" key="1">
    <citation type="submission" date="2017-05" db="EMBL/GenBank/DDBJ databases">
        <authorList>
            <person name="Rodrigo-Torres L."/>
            <person name="Arahal R. D."/>
            <person name="Lucena T."/>
        </authorList>
    </citation>
    <scope>NUCLEOTIDE SEQUENCE [LARGE SCALE GENOMIC DNA]</scope>
    <source>
        <strain evidence="2">CECT 8649</strain>
    </source>
</reference>